<dbReference type="GO" id="GO:0005227">
    <property type="term" value="F:calcium-activated cation channel activity"/>
    <property type="evidence" value="ECO:0007669"/>
    <property type="project" value="InterPro"/>
</dbReference>
<accession>A0A9W7LCE7</accession>
<dbReference type="Gene3D" id="3.30.70.330">
    <property type="match status" value="1"/>
</dbReference>
<dbReference type="InterPro" id="IPR018247">
    <property type="entry name" value="EF_Hand_1_Ca_BS"/>
</dbReference>
<feature type="region of interest" description="Disordered" evidence="2">
    <location>
        <begin position="1297"/>
        <end position="1356"/>
    </location>
</feature>
<protein>
    <recommendedName>
        <fullName evidence="4">EF-hand domain-containing protein</fullName>
    </recommendedName>
</protein>
<dbReference type="SUPFAM" id="SSF47473">
    <property type="entry name" value="EF-hand"/>
    <property type="match status" value="1"/>
</dbReference>
<dbReference type="GO" id="GO:0005886">
    <property type="term" value="C:plasma membrane"/>
    <property type="evidence" value="ECO:0007669"/>
    <property type="project" value="TreeGrafter"/>
</dbReference>
<feature type="transmembrane region" description="Helical" evidence="3">
    <location>
        <begin position="909"/>
        <end position="930"/>
    </location>
</feature>
<feature type="compositionally biased region" description="Basic residues" evidence="2">
    <location>
        <begin position="1328"/>
        <end position="1342"/>
    </location>
</feature>
<dbReference type="GO" id="GO:0005509">
    <property type="term" value="F:calcium ion binding"/>
    <property type="evidence" value="ECO:0007669"/>
    <property type="project" value="InterPro"/>
</dbReference>
<feature type="domain" description="EF-hand" evidence="4">
    <location>
        <begin position="1240"/>
        <end position="1275"/>
    </location>
</feature>
<dbReference type="PANTHER" id="PTHR13018">
    <property type="entry name" value="PROBABLE MEMBRANE PROTEIN DUF221-RELATED"/>
    <property type="match status" value="1"/>
</dbReference>
<organism evidence="5 6">
    <name type="scientific">Triparma columacea</name>
    <dbReference type="NCBI Taxonomy" id="722753"/>
    <lineage>
        <taxon>Eukaryota</taxon>
        <taxon>Sar</taxon>
        <taxon>Stramenopiles</taxon>
        <taxon>Ochrophyta</taxon>
        <taxon>Bolidophyceae</taxon>
        <taxon>Parmales</taxon>
        <taxon>Triparmaceae</taxon>
        <taxon>Triparma</taxon>
    </lineage>
</organism>
<feature type="region of interest" description="Disordered" evidence="2">
    <location>
        <begin position="2061"/>
        <end position="2082"/>
    </location>
</feature>
<dbReference type="PROSITE" id="PS50222">
    <property type="entry name" value="EF_HAND_2"/>
    <property type="match status" value="1"/>
</dbReference>
<dbReference type="PROSITE" id="PS00018">
    <property type="entry name" value="EF_HAND_1"/>
    <property type="match status" value="1"/>
</dbReference>
<keyword evidence="3" id="KW-1133">Transmembrane helix</keyword>
<dbReference type="EMBL" id="BRYA01000247">
    <property type="protein sequence ID" value="GMI45444.1"/>
    <property type="molecule type" value="Genomic_DNA"/>
</dbReference>
<feature type="compositionally biased region" description="Acidic residues" evidence="2">
    <location>
        <begin position="75"/>
        <end position="89"/>
    </location>
</feature>
<dbReference type="CDD" id="cd00051">
    <property type="entry name" value="EFh"/>
    <property type="match status" value="1"/>
</dbReference>
<feature type="region of interest" description="Disordered" evidence="2">
    <location>
        <begin position="1131"/>
        <end position="1163"/>
    </location>
</feature>
<dbReference type="Pfam" id="PF13499">
    <property type="entry name" value="EF-hand_7"/>
    <property type="match status" value="1"/>
</dbReference>
<feature type="region of interest" description="Disordered" evidence="2">
    <location>
        <begin position="1412"/>
        <end position="1494"/>
    </location>
</feature>
<dbReference type="Proteomes" id="UP001165065">
    <property type="component" value="Unassembled WGS sequence"/>
</dbReference>
<feature type="transmembrane region" description="Helical" evidence="3">
    <location>
        <begin position="877"/>
        <end position="897"/>
    </location>
</feature>
<evidence type="ECO:0000313" key="5">
    <source>
        <dbReference type="EMBL" id="GMI45444.1"/>
    </source>
</evidence>
<feature type="region of interest" description="Disordered" evidence="2">
    <location>
        <begin position="1733"/>
        <end position="1754"/>
    </location>
</feature>
<name>A0A9W7LCE7_9STRA</name>
<feature type="compositionally biased region" description="Basic residues" evidence="2">
    <location>
        <begin position="1146"/>
        <end position="1156"/>
    </location>
</feature>
<dbReference type="Gene3D" id="1.10.238.10">
    <property type="entry name" value="EF-hand"/>
    <property type="match status" value="1"/>
</dbReference>
<feature type="region of interest" description="Disordered" evidence="2">
    <location>
        <begin position="511"/>
        <end position="558"/>
    </location>
</feature>
<dbReference type="InterPro" id="IPR002048">
    <property type="entry name" value="EF_hand_dom"/>
</dbReference>
<feature type="region of interest" description="Disordered" evidence="2">
    <location>
        <begin position="72"/>
        <end position="127"/>
    </location>
</feature>
<keyword evidence="3" id="KW-0812">Transmembrane</keyword>
<dbReference type="OrthoDB" id="26525at2759"/>
<feature type="compositionally biased region" description="Basic and acidic residues" evidence="2">
    <location>
        <begin position="308"/>
        <end position="317"/>
    </location>
</feature>
<evidence type="ECO:0000256" key="1">
    <source>
        <dbReference type="ARBA" id="ARBA00022837"/>
    </source>
</evidence>
<sequence length="2197" mass="246813">MPTVRVCSAHNLASDFSTTTRPFCTVHLGKRLLGKTSILFDPSDDKGELFRWLKDDETATFNFTKGDIDTMFESSSEEEDESDLEESDSDSVANSVASPTSSVSTTSTTSTSPSSTDSHSTSDSSKRQHRDIIINCYHSESVHKKKTKYLGCVIIPLDDVLKLPPGKPLVQIYELKPNRKNKRAHIQGQLTISTQASTMSEALSKLLLDESEINASNTLAILQQSKERRTKNAKTSEKIDHALEDHWNNLEGMAAERVDRQLESEGKAPISKPKKKEMSYIQKVMTGAIFQAPLPDPGSTNTKKKKSKFEAKRGTPADRKIAREIQTGSDLQLMNMGVEERAAAEAIAKHKSSKMKSWKRFHLDDPDKCEAYPLFDKIFHGGETMKEFGIAVSLYFSLLRWFQTILLVLIILSGYLTYQTLEAYDEDNFTSEARMSIFISLSSISFRDSPDGTPDAYHWTLCGQVVCSMLGVMAARVYTKHNVAEINDGIISSADFAVEITNLPRKFLTGDPNLQALDSPTRQGRSRNNSQGRGKKKRNKNSKNRSKSKSKSDHPKELTAQDIADHFSHFGKVIHVALAFNVKKFWELMDERDKIRGKIEELHQHRAITKKSSSSASAKQRRTKHFEKKLETVYKNLSITNKKIRRMDLGPKFKPADDDTEPLPTGCCTFDKITHHQFKTTGHAFVMFQYTKDAAFCMKQLNKRPKHIYGINYTTAGNNLKRFMKDGQQRASDWVQKIQVKRPTEPRDVLWKNLEYSVRQIRLRAFFLWAALLPLMLISFAITCIISMVKVDLYRQCNDVSVDTSKAIFTGLDELVKSYIYSGTVPSWFCEDGYIYLLTIVSSVVIAVTNVLLAKAVQILTLRLERSHCKSKILGKIVFRMALAQYINSCVSLLITYNNYSTWEQRGDLIDSAVSFMFVTAFQPVVALSLKRYFYPIVKSFGRRNAITTRALNDSYLPPPFELERKYAHLICIFMNAQFFVALVPGVVLIAFFGLTVAFWCDKVQLLRICNSKSLIYLNESGAMNALSLCAFMTVITSVAGFLITGVLATAQSGQTFESALETQASQPYAIIIWVVVFLYVTLPLYRDAIVRQMIKNSRKLKEELLFAKEGAKKRFGRKYLCCGGSKQAVKEAGEDDEEQDEMSSKGRRKDRKTLRSGKLSNKGEIGDTSGDFFTDDRIVNVVKHFQAPTPSCMMPYQKIQNAVLHNHAVDAMVILDGSGNGELHADDFKEALENLGIHLKPHQAEAVVQLYDTDGDGFVSTEEFMDAASIYKDDNGYVDFFAFANGIVKELEEEFGPIDASDSSSSTSEDDEFSDVDSVTDENGRHTPSHRRRRSTTRRRGLSIETPPIPTDDVGKLEDLISKRMKIQHYEKTGQELTWEDYEGTGIPRPKHIVHNFAGMSKRARAHYAYKHTPTKRSPRRSPGNSPVKFSPSPRSPPRNILTPAVRSPRSPGVASIGSSVTAFSDLSPKRSSPNNKGIISPSASVPTGPKMGGYFDPETKRYVSKAMHEQEYMENSDVSALFDGAHVNIRSEAEELFYKYSPDKGNQARTTSQDENELSATVLNLGNKLHRMATAAFDDGVAVDKLVDLQTPGGFWNLNAALCVQLKLQLSETTKAKPIGCEKEFWATELVLVFFEKYHQRQVKQWELSNKVGRMWIAKRNGALSERYDKAVRKRAARFLRMTIGGDTWDERGEDDDVVDNDEEAVLFYEKERQFEEKVEEEAKTSWSRKNTWSSNDVTPKLTPEEEHRRKMQMQVWKKVSLGLAAKMTKKERHRNTMDEFFFLVDDEDDMVEEEGGERGRVGRRSVTFDPIADTNEGDKMLDKRLVDLPPSVVRAPRRHEKSAYTVGDLNQEGAKRALAKRNVTQHTLGLTCSKHADKNVYVEIKPLCARHFICRQPPPVPGEERGPEPVTLVCVAEFGRQQSDPVSICAGGVPPGYQGDVLKVHFSKEFMKVRVKLFQTPNIPIGGVGIDLEEKLRGGMLDSEFKMFVVDIVGEEEQVGSKGGYHGQFAAMMRLVGGGSRGETGGRNGAEEGAGSPSRERVRRRVEEAMKVAKEEVGKLGGAGAGEKKEEENGEEGEGWEAVKKMVLEGIKDEDVTNSYRVKVKIGEEKRQKLKWEGPTSGNFRVISTNPNVMVPLNGEVRIGLGEDKIGVLRLLFCESKVPMQIQAGLIVVRKEDGFVMERLRFTITHDEAV</sequence>
<evidence type="ECO:0000256" key="2">
    <source>
        <dbReference type="SAM" id="MobiDB-lite"/>
    </source>
</evidence>
<evidence type="ECO:0000313" key="6">
    <source>
        <dbReference type="Proteomes" id="UP001165065"/>
    </source>
</evidence>
<feature type="transmembrane region" description="Helical" evidence="3">
    <location>
        <begin position="1026"/>
        <end position="1049"/>
    </location>
</feature>
<dbReference type="Pfam" id="PF14703">
    <property type="entry name" value="PHM7_cyt"/>
    <property type="match status" value="1"/>
</dbReference>
<keyword evidence="6" id="KW-1185">Reference proteome</keyword>
<dbReference type="SMART" id="SM00054">
    <property type="entry name" value="EFh"/>
    <property type="match status" value="2"/>
</dbReference>
<proteinExistence type="predicted"/>
<feature type="transmembrane region" description="Helical" evidence="3">
    <location>
        <begin position="834"/>
        <end position="857"/>
    </location>
</feature>
<dbReference type="PANTHER" id="PTHR13018:SF83">
    <property type="entry name" value="RRM DOMAIN-CONTAINING PROTEIN"/>
    <property type="match status" value="1"/>
</dbReference>
<evidence type="ECO:0000256" key="3">
    <source>
        <dbReference type="SAM" id="Phobius"/>
    </source>
</evidence>
<feature type="transmembrane region" description="Helical" evidence="3">
    <location>
        <begin position="1069"/>
        <end position="1086"/>
    </location>
</feature>
<dbReference type="InterPro" id="IPR045122">
    <property type="entry name" value="Csc1-like"/>
</dbReference>
<feature type="compositionally biased region" description="Basic residues" evidence="2">
    <location>
        <begin position="1412"/>
        <end position="1421"/>
    </location>
</feature>
<dbReference type="InterPro" id="IPR011992">
    <property type="entry name" value="EF-hand-dom_pair"/>
</dbReference>
<keyword evidence="3" id="KW-0472">Membrane</keyword>
<reference evidence="6" key="1">
    <citation type="journal article" date="2023" name="Commun. Biol.">
        <title>Genome analysis of Parmales, the sister group of diatoms, reveals the evolutionary specialization of diatoms from phago-mixotrophs to photoautotrophs.</title>
        <authorList>
            <person name="Ban H."/>
            <person name="Sato S."/>
            <person name="Yoshikawa S."/>
            <person name="Yamada K."/>
            <person name="Nakamura Y."/>
            <person name="Ichinomiya M."/>
            <person name="Sato N."/>
            <person name="Blanc-Mathieu R."/>
            <person name="Endo H."/>
            <person name="Kuwata A."/>
            <person name="Ogata H."/>
        </authorList>
    </citation>
    <scope>NUCLEOTIDE SEQUENCE [LARGE SCALE GENOMIC DNA]</scope>
</reference>
<feature type="compositionally biased region" description="Low complexity" evidence="2">
    <location>
        <begin position="90"/>
        <end position="123"/>
    </location>
</feature>
<keyword evidence="1" id="KW-0106">Calcium</keyword>
<feature type="transmembrane region" description="Helical" evidence="3">
    <location>
        <begin position="456"/>
        <end position="478"/>
    </location>
</feature>
<feature type="transmembrane region" description="Helical" evidence="3">
    <location>
        <begin position="979"/>
        <end position="1000"/>
    </location>
</feature>
<feature type="compositionally biased region" description="Polar residues" evidence="2">
    <location>
        <begin position="1458"/>
        <end position="1487"/>
    </location>
</feature>
<evidence type="ECO:0000259" key="4">
    <source>
        <dbReference type="PROSITE" id="PS50222"/>
    </source>
</evidence>
<gene>
    <name evidence="5" type="ORF">TrCOL_g13576</name>
</gene>
<dbReference type="InterPro" id="IPR027815">
    <property type="entry name" value="CSC1/OSCA1-like_cyt"/>
</dbReference>
<feature type="region of interest" description="Disordered" evidence="2">
    <location>
        <begin position="291"/>
        <end position="317"/>
    </location>
</feature>
<feature type="region of interest" description="Disordered" evidence="2">
    <location>
        <begin position="2023"/>
        <end position="2046"/>
    </location>
</feature>
<feature type="transmembrane region" description="Helical" evidence="3">
    <location>
        <begin position="394"/>
        <end position="418"/>
    </location>
</feature>
<dbReference type="InterPro" id="IPR012677">
    <property type="entry name" value="Nucleotide-bd_a/b_plait_sf"/>
</dbReference>
<feature type="compositionally biased region" description="Acidic residues" evidence="2">
    <location>
        <begin position="1309"/>
        <end position="1321"/>
    </location>
</feature>
<feature type="compositionally biased region" description="Basic residues" evidence="2">
    <location>
        <begin position="533"/>
        <end position="549"/>
    </location>
</feature>
<feature type="transmembrane region" description="Helical" evidence="3">
    <location>
        <begin position="766"/>
        <end position="789"/>
    </location>
</feature>
<comment type="caution">
    <text evidence="5">The sequence shown here is derived from an EMBL/GenBank/DDBJ whole genome shotgun (WGS) entry which is preliminary data.</text>
</comment>